<dbReference type="OrthoDB" id="1725682at2"/>
<dbReference type="RefSeq" id="WP_015049412.1">
    <property type="nucleotide sequence ID" value="NC_018870.1"/>
</dbReference>
<dbReference type="STRING" id="1089553.Tph_c02460"/>
<evidence type="ECO:0008006" key="3">
    <source>
        <dbReference type="Google" id="ProtNLM"/>
    </source>
</evidence>
<name>K4LCL4_THEPS</name>
<keyword evidence="2" id="KW-1185">Reference proteome</keyword>
<sequence>MSNTRVLHMRFPTDVIASLEELLNDLNVSRNEFIVQAVREKISREMRLRGLKKTRGSLGPEDAPDWAGIPAAEWVRKVRREESRLPYGFSD</sequence>
<dbReference type="AlphaFoldDB" id="K4LCL4"/>
<dbReference type="KEGG" id="tpz:Tph_c02460"/>
<dbReference type="NCBIfam" id="NF041551">
    <property type="entry name" value="YlcI_YnfO_N"/>
    <property type="match status" value="1"/>
</dbReference>
<evidence type="ECO:0000313" key="2">
    <source>
        <dbReference type="Proteomes" id="UP000000467"/>
    </source>
</evidence>
<dbReference type="eggNOG" id="ENOG50330XG">
    <property type="taxonomic scope" value="Bacteria"/>
</dbReference>
<evidence type="ECO:0000313" key="1">
    <source>
        <dbReference type="EMBL" id="AFV10493.1"/>
    </source>
</evidence>
<dbReference type="Proteomes" id="UP000000467">
    <property type="component" value="Chromosome"/>
</dbReference>
<dbReference type="HOGENOM" id="CLU_2426020_0_0_9"/>
<organism evidence="1 2">
    <name type="scientific">Thermacetogenium phaeum (strain ATCC BAA-254 / DSM 26808 / PB)</name>
    <dbReference type="NCBI Taxonomy" id="1089553"/>
    <lineage>
        <taxon>Bacteria</taxon>
        <taxon>Bacillati</taxon>
        <taxon>Bacillota</taxon>
        <taxon>Clostridia</taxon>
        <taxon>Thermoanaerobacterales</taxon>
        <taxon>Thermoanaerobacteraceae</taxon>
        <taxon>Thermacetogenium</taxon>
    </lineage>
</organism>
<gene>
    <name evidence="1" type="ordered locus">Tph_c02460</name>
</gene>
<proteinExistence type="predicted"/>
<protein>
    <recommendedName>
        <fullName evidence="3">Ribbon-helix-helix protein CopG domain-containing protein</fullName>
    </recommendedName>
</protein>
<dbReference type="EMBL" id="CP003732">
    <property type="protein sequence ID" value="AFV10493.1"/>
    <property type="molecule type" value="Genomic_DNA"/>
</dbReference>
<accession>K4LCL4</accession>
<reference evidence="1 2" key="1">
    <citation type="journal article" date="2012" name="BMC Genomics">
        <title>Genome-guided analysis of physiological and morphological traits of the fermentative acetate oxidizer Thermacetogenium phaeum.</title>
        <authorList>
            <person name="Oehler D."/>
            <person name="Poehlein A."/>
            <person name="Leimbach A."/>
            <person name="Muller N."/>
            <person name="Daniel R."/>
            <person name="Gottschalk G."/>
            <person name="Schink B."/>
        </authorList>
    </citation>
    <scope>NUCLEOTIDE SEQUENCE [LARGE SCALE GENOMIC DNA]</scope>
    <source>
        <strain evidence="2">ATCC BAA-254 / DSM 26808 / PB</strain>
    </source>
</reference>